<keyword evidence="9 10" id="KW-0368">Histidine biosynthesis</keyword>
<keyword evidence="3 10" id="KW-0963">Cytoplasm</keyword>
<dbReference type="PANTHER" id="PTHR42945:SF11">
    <property type="entry name" value="PHOSPHORIBOSYL-AMP CYCLOHYDROLASE"/>
    <property type="match status" value="1"/>
</dbReference>
<sequence length="120" mass="13543">MTELSEAQIDEIIAAVTFDSAGLVPAIAQQWDTGEVLMLAWMNEESIRRTLTERRAVYWSRSREELWRKGDTSGHTQRVHSFAVDCDADTVLVRVDQEGAACHLNTRTCWDSDPNSVAFV</sequence>
<feature type="domain" description="Phosphoribosyl-AMP cyclohydrolase" evidence="11">
    <location>
        <begin position="38"/>
        <end position="110"/>
    </location>
</feature>
<evidence type="ECO:0000313" key="13">
    <source>
        <dbReference type="Proteomes" id="UP001597492"/>
    </source>
</evidence>
<dbReference type="InterPro" id="IPR026660">
    <property type="entry name" value="PRA-CH"/>
</dbReference>
<protein>
    <recommendedName>
        <fullName evidence="10">Phosphoribosyl-AMP cyclohydrolase</fullName>
        <shortName evidence="10">PRA-CH</shortName>
        <ecNumber evidence="10">3.5.4.19</ecNumber>
    </recommendedName>
</protein>
<dbReference type="Gene3D" id="3.10.20.810">
    <property type="entry name" value="Phosphoribosyl-AMP cyclohydrolase"/>
    <property type="match status" value="1"/>
</dbReference>
<comment type="subunit">
    <text evidence="10">Homodimer.</text>
</comment>
<evidence type="ECO:0000256" key="10">
    <source>
        <dbReference type="HAMAP-Rule" id="MF_01021"/>
    </source>
</evidence>
<evidence type="ECO:0000256" key="7">
    <source>
        <dbReference type="ARBA" id="ARBA00022833"/>
    </source>
</evidence>
<feature type="binding site" evidence="10">
    <location>
        <position position="109"/>
    </location>
    <ligand>
        <name>Zn(2+)</name>
        <dbReference type="ChEBI" id="CHEBI:29105"/>
        <note>ligand shared between dimeric partners</note>
    </ligand>
</feature>
<evidence type="ECO:0000256" key="6">
    <source>
        <dbReference type="ARBA" id="ARBA00022801"/>
    </source>
</evidence>
<evidence type="ECO:0000313" key="12">
    <source>
        <dbReference type="EMBL" id="MFD2758900.1"/>
    </source>
</evidence>
<evidence type="ECO:0000256" key="8">
    <source>
        <dbReference type="ARBA" id="ARBA00022842"/>
    </source>
</evidence>
<comment type="caution">
    <text evidence="12">The sequence shown here is derived from an EMBL/GenBank/DDBJ whole genome shotgun (WGS) entry which is preliminary data.</text>
</comment>
<comment type="function">
    <text evidence="10">Catalyzes the hydrolysis of the adenine ring of phosphoribosyl-AMP.</text>
</comment>
<comment type="pathway">
    <text evidence="2 10">Amino-acid biosynthesis; L-histidine biosynthesis; L-histidine from 5-phospho-alpha-D-ribose 1-diphosphate: step 3/9.</text>
</comment>
<evidence type="ECO:0000256" key="1">
    <source>
        <dbReference type="ARBA" id="ARBA00000024"/>
    </source>
</evidence>
<gene>
    <name evidence="10 12" type="primary">hisI</name>
    <name evidence="12" type="ORF">ACFSW7_10980</name>
</gene>
<comment type="cofactor">
    <cofactor evidence="10">
        <name>Zn(2+)</name>
        <dbReference type="ChEBI" id="CHEBI:29105"/>
    </cofactor>
    <text evidence="10">Binds 1 zinc ion per subunit.</text>
</comment>
<proteinExistence type="inferred from homology"/>
<dbReference type="GO" id="GO:0004635">
    <property type="term" value="F:phosphoribosyl-AMP cyclohydrolase activity"/>
    <property type="evidence" value="ECO:0007669"/>
    <property type="project" value="UniProtKB-EC"/>
</dbReference>
<name>A0ABW5V0A9_9MICO</name>
<keyword evidence="5 10" id="KW-0479">Metal-binding</keyword>
<evidence type="ECO:0000256" key="5">
    <source>
        <dbReference type="ARBA" id="ARBA00022723"/>
    </source>
</evidence>
<dbReference type="Pfam" id="PF01502">
    <property type="entry name" value="PRA-CH"/>
    <property type="match status" value="1"/>
</dbReference>
<comment type="similarity">
    <text evidence="10">Belongs to the PRA-CH family.</text>
</comment>
<evidence type="ECO:0000256" key="3">
    <source>
        <dbReference type="ARBA" id="ARBA00022490"/>
    </source>
</evidence>
<evidence type="ECO:0000256" key="2">
    <source>
        <dbReference type="ARBA" id="ARBA00005169"/>
    </source>
</evidence>
<dbReference type="NCBIfam" id="NF000768">
    <property type="entry name" value="PRK00051.1"/>
    <property type="match status" value="1"/>
</dbReference>
<accession>A0ABW5V0A9</accession>
<feature type="binding site" evidence="10">
    <location>
        <position position="89"/>
    </location>
    <ligand>
        <name>Mg(2+)</name>
        <dbReference type="ChEBI" id="CHEBI:18420"/>
    </ligand>
</feature>
<dbReference type="HAMAP" id="MF_01021">
    <property type="entry name" value="HisI"/>
    <property type="match status" value="1"/>
</dbReference>
<comment type="cofactor">
    <cofactor evidence="10">
        <name>Mg(2+)</name>
        <dbReference type="ChEBI" id="CHEBI:18420"/>
    </cofactor>
    <text evidence="10">Binds 1 Mg(2+) ion per subunit.</text>
</comment>
<dbReference type="Proteomes" id="UP001597492">
    <property type="component" value="Unassembled WGS sequence"/>
</dbReference>
<keyword evidence="8 10" id="KW-0460">Magnesium</keyword>
<reference evidence="13" key="1">
    <citation type="journal article" date="2019" name="Int. J. Syst. Evol. Microbiol.">
        <title>The Global Catalogue of Microorganisms (GCM) 10K type strain sequencing project: providing services to taxonomists for standard genome sequencing and annotation.</title>
        <authorList>
            <consortium name="The Broad Institute Genomics Platform"/>
            <consortium name="The Broad Institute Genome Sequencing Center for Infectious Disease"/>
            <person name="Wu L."/>
            <person name="Ma J."/>
        </authorList>
    </citation>
    <scope>NUCLEOTIDE SEQUENCE [LARGE SCALE GENOMIC DNA]</scope>
    <source>
        <strain evidence="13">TISTR 1514</strain>
    </source>
</reference>
<dbReference type="InterPro" id="IPR002496">
    <property type="entry name" value="PRib_AMP_CycHydrolase_dom"/>
</dbReference>
<organism evidence="12 13">
    <name type="scientific">Gulosibacter faecalis</name>
    <dbReference type="NCBI Taxonomy" id="272240"/>
    <lineage>
        <taxon>Bacteria</taxon>
        <taxon>Bacillati</taxon>
        <taxon>Actinomycetota</taxon>
        <taxon>Actinomycetes</taxon>
        <taxon>Micrococcales</taxon>
        <taxon>Microbacteriaceae</taxon>
        <taxon>Gulosibacter</taxon>
    </lineage>
</organism>
<feature type="binding site" evidence="10">
    <location>
        <position position="87"/>
    </location>
    <ligand>
        <name>Mg(2+)</name>
        <dbReference type="ChEBI" id="CHEBI:18420"/>
    </ligand>
</feature>
<comment type="catalytic activity">
    <reaction evidence="1 10">
        <text>1-(5-phospho-beta-D-ribosyl)-5'-AMP + H2O = 1-(5-phospho-beta-D-ribosyl)-5-[(5-phospho-beta-D-ribosylamino)methylideneamino]imidazole-4-carboxamide</text>
        <dbReference type="Rhea" id="RHEA:20049"/>
        <dbReference type="ChEBI" id="CHEBI:15377"/>
        <dbReference type="ChEBI" id="CHEBI:58435"/>
        <dbReference type="ChEBI" id="CHEBI:59457"/>
        <dbReference type="EC" id="3.5.4.19"/>
    </reaction>
</comment>
<keyword evidence="6 10" id="KW-0378">Hydrolase</keyword>
<dbReference type="EMBL" id="JBHUNE010000008">
    <property type="protein sequence ID" value="MFD2758900.1"/>
    <property type="molecule type" value="Genomic_DNA"/>
</dbReference>
<dbReference type="SUPFAM" id="SSF141734">
    <property type="entry name" value="HisI-like"/>
    <property type="match status" value="1"/>
</dbReference>
<feature type="binding site" evidence="10">
    <location>
        <position position="102"/>
    </location>
    <ligand>
        <name>Zn(2+)</name>
        <dbReference type="ChEBI" id="CHEBI:29105"/>
        <note>ligand shared between dimeric partners</note>
    </ligand>
</feature>
<dbReference type="PANTHER" id="PTHR42945">
    <property type="entry name" value="HISTIDINE BIOSYNTHESIS BIFUNCTIONAL PROTEIN"/>
    <property type="match status" value="1"/>
</dbReference>
<feature type="binding site" evidence="10">
    <location>
        <position position="85"/>
    </location>
    <ligand>
        <name>Mg(2+)</name>
        <dbReference type="ChEBI" id="CHEBI:18420"/>
    </ligand>
</feature>
<keyword evidence="13" id="KW-1185">Reference proteome</keyword>
<dbReference type="InterPro" id="IPR038019">
    <property type="entry name" value="PRib_AMP_CycHydrolase_sf"/>
</dbReference>
<feature type="binding site" evidence="10">
    <location>
        <position position="86"/>
    </location>
    <ligand>
        <name>Zn(2+)</name>
        <dbReference type="ChEBI" id="CHEBI:29105"/>
        <note>ligand shared between dimeric partners</note>
    </ligand>
</feature>
<dbReference type="RefSeq" id="WP_110463751.1">
    <property type="nucleotide sequence ID" value="NZ_JBHUNE010000008.1"/>
</dbReference>
<evidence type="ECO:0000256" key="4">
    <source>
        <dbReference type="ARBA" id="ARBA00022605"/>
    </source>
</evidence>
<evidence type="ECO:0000259" key="11">
    <source>
        <dbReference type="Pfam" id="PF01502"/>
    </source>
</evidence>
<comment type="subcellular location">
    <subcellularLocation>
        <location evidence="10">Cytoplasm</location>
    </subcellularLocation>
</comment>
<dbReference type="EC" id="3.5.4.19" evidence="10"/>
<keyword evidence="4 10" id="KW-0028">Amino-acid biosynthesis</keyword>
<evidence type="ECO:0000256" key="9">
    <source>
        <dbReference type="ARBA" id="ARBA00023102"/>
    </source>
</evidence>
<keyword evidence="7 10" id="KW-0862">Zinc</keyword>